<dbReference type="UniPathway" id="UPA00275"/>
<organism evidence="11 12">
    <name type="scientific">Candidatus Marsarchaeota G1 archaeon OSP_C</name>
    <dbReference type="NCBI Taxonomy" id="1978154"/>
    <lineage>
        <taxon>Archaea</taxon>
        <taxon>Candidatus Marsarchaeota</taxon>
        <taxon>Candidatus Marsarchaeota group 1</taxon>
    </lineage>
</organism>
<evidence type="ECO:0000259" key="10">
    <source>
        <dbReference type="Pfam" id="PF01872"/>
    </source>
</evidence>
<keyword evidence="5" id="KW-0521">NADP</keyword>
<dbReference type="GO" id="GO:0009231">
    <property type="term" value="P:riboflavin biosynthetic process"/>
    <property type="evidence" value="ECO:0007669"/>
    <property type="project" value="UniProtKB-UniPathway"/>
</dbReference>
<dbReference type="Proteomes" id="UP000241473">
    <property type="component" value="Unassembled WGS sequence"/>
</dbReference>
<dbReference type="GO" id="GO:0050661">
    <property type="term" value="F:NADP binding"/>
    <property type="evidence" value="ECO:0007669"/>
    <property type="project" value="InterPro"/>
</dbReference>
<protein>
    <recommendedName>
        <fullName evidence="9">2,5-diamino-6-(ribosylamino)-4(3H)-pyrimidinone 5'-phosphate reductase</fullName>
        <ecNumber evidence="9">1.1.1.302</ecNumber>
    </recommendedName>
</protein>
<dbReference type="InterPro" id="IPR011549">
    <property type="entry name" value="RibD_C"/>
</dbReference>
<evidence type="ECO:0000256" key="5">
    <source>
        <dbReference type="ARBA" id="ARBA00022857"/>
    </source>
</evidence>
<evidence type="ECO:0000313" key="12">
    <source>
        <dbReference type="Proteomes" id="UP000241473"/>
    </source>
</evidence>
<dbReference type="InterPro" id="IPR006401">
    <property type="entry name" value="Rib_reduct_arc"/>
</dbReference>
<dbReference type="AlphaFoldDB" id="A0A2R6ARN5"/>
<dbReference type="EMBL" id="NEXB01000010">
    <property type="protein sequence ID" value="PSN89010.1"/>
    <property type="molecule type" value="Genomic_DNA"/>
</dbReference>
<comment type="similarity">
    <text evidence="2">Belongs to the HTP reductase family.</text>
</comment>
<dbReference type="InterPro" id="IPR024072">
    <property type="entry name" value="DHFR-like_dom_sf"/>
</dbReference>
<dbReference type="Gene3D" id="3.40.430.10">
    <property type="entry name" value="Dihydrofolate Reductase, subunit A"/>
    <property type="match status" value="1"/>
</dbReference>
<keyword evidence="6" id="KW-0560">Oxidoreductase</keyword>
<comment type="pathway">
    <text evidence="1">Cofactor biosynthesis; riboflavin biosynthesis.</text>
</comment>
<sequence length="216" mass="24003">MKPYTILNFAMTLDGKIASYTGESSISSEKDKKRVHALRSSVDAVIVGSNTVLVDDPRLDVRYVEGKDPLKVVVDSVLKIPLGSRLVTLFPEKLVIACTQKANKEKAEELKKRGVTLVFCGDGEHVDLPLLFEKLYQMGVRRALVEGGGELNWHLLKHALIHEIQLTIAPFIVGGRNAKTPVEGEGFPNIREGFKLKLASVDTQDDEVVLRYFVIY</sequence>
<dbReference type="PANTHER" id="PTHR38011">
    <property type="entry name" value="DIHYDROFOLATE REDUCTASE FAMILY PROTEIN (AFU_ORTHOLOGUE AFUA_8G06820)"/>
    <property type="match status" value="1"/>
</dbReference>
<comment type="catalytic activity">
    <reaction evidence="7">
        <text>2,5-diamino-6-(1-D-ribitylamino)pyrimidin-4(3H)-one 5'-phosphate + NAD(+) = 2,5-diamino-6-(1-D-ribosylamino)pyrimidin-4(3H)-one 5'-phosphate + NADH + H(+)</text>
        <dbReference type="Rhea" id="RHEA:27274"/>
        <dbReference type="ChEBI" id="CHEBI:15378"/>
        <dbReference type="ChEBI" id="CHEBI:57540"/>
        <dbReference type="ChEBI" id="CHEBI:57945"/>
        <dbReference type="ChEBI" id="CHEBI:58890"/>
        <dbReference type="ChEBI" id="CHEBI:59545"/>
        <dbReference type="EC" id="1.1.1.302"/>
    </reaction>
</comment>
<dbReference type="NCBIfam" id="TIGR00227">
    <property type="entry name" value="ribD_Cterm"/>
    <property type="match status" value="1"/>
</dbReference>
<dbReference type="GO" id="GO:0008703">
    <property type="term" value="F:5-amino-6-(5-phosphoribosylamino)uracil reductase activity"/>
    <property type="evidence" value="ECO:0007669"/>
    <property type="project" value="InterPro"/>
</dbReference>
<gene>
    <name evidence="11" type="ORF">B9Q00_03345</name>
</gene>
<evidence type="ECO:0000256" key="6">
    <source>
        <dbReference type="ARBA" id="ARBA00023002"/>
    </source>
</evidence>
<comment type="subunit">
    <text evidence="3">Homodimer.</text>
</comment>
<dbReference type="InterPro" id="IPR002734">
    <property type="entry name" value="RibDG_C"/>
</dbReference>
<evidence type="ECO:0000256" key="1">
    <source>
        <dbReference type="ARBA" id="ARBA00005104"/>
    </source>
</evidence>
<feature type="domain" description="Bacterial bifunctional deaminase-reductase C-terminal" evidence="10">
    <location>
        <begin position="3"/>
        <end position="210"/>
    </location>
</feature>
<evidence type="ECO:0000256" key="9">
    <source>
        <dbReference type="NCBIfam" id="TIGR01508"/>
    </source>
</evidence>
<accession>A0A2R6ARN5</accession>
<reference evidence="11 12" key="1">
    <citation type="submission" date="2017-04" db="EMBL/GenBank/DDBJ databases">
        <title>Novel microbial lineages endemic to geothermal iron-oxide mats fill important gaps in the evolutionary history of Archaea.</title>
        <authorList>
            <person name="Jay Z.J."/>
            <person name="Beam J.P."/>
            <person name="Dlakic M."/>
            <person name="Rusch D.B."/>
            <person name="Kozubal M.A."/>
            <person name="Inskeep W.P."/>
        </authorList>
    </citation>
    <scope>NUCLEOTIDE SEQUENCE [LARGE SCALE GENOMIC DNA]</scope>
    <source>
        <strain evidence="11">OSP_C</strain>
    </source>
</reference>
<dbReference type="NCBIfam" id="TIGR01508">
    <property type="entry name" value="rib_reduct_arch"/>
    <property type="match status" value="1"/>
</dbReference>
<evidence type="ECO:0000256" key="7">
    <source>
        <dbReference type="ARBA" id="ARBA00047550"/>
    </source>
</evidence>
<keyword evidence="4" id="KW-0686">Riboflavin biosynthesis</keyword>
<dbReference type="PANTHER" id="PTHR38011:SF7">
    <property type="entry name" value="2,5-DIAMINO-6-RIBOSYLAMINO-4(3H)-PYRIMIDINONE 5'-PHOSPHATE REDUCTASE"/>
    <property type="match status" value="1"/>
</dbReference>
<dbReference type="InterPro" id="IPR050765">
    <property type="entry name" value="Riboflavin_Biosynth_HTPR"/>
</dbReference>
<dbReference type="SUPFAM" id="SSF53597">
    <property type="entry name" value="Dihydrofolate reductase-like"/>
    <property type="match status" value="1"/>
</dbReference>
<proteinExistence type="inferred from homology"/>
<evidence type="ECO:0000256" key="3">
    <source>
        <dbReference type="ARBA" id="ARBA00011738"/>
    </source>
</evidence>
<dbReference type="Pfam" id="PF01872">
    <property type="entry name" value="RibD_C"/>
    <property type="match status" value="1"/>
</dbReference>
<evidence type="ECO:0000256" key="2">
    <source>
        <dbReference type="ARBA" id="ARBA00009723"/>
    </source>
</evidence>
<dbReference type="EC" id="1.1.1.302" evidence="9"/>
<comment type="caution">
    <text evidence="11">The sequence shown here is derived from an EMBL/GenBank/DDBJ whole genome shotgun (WGS) entry which is preliminary data.</text>
</comment>
<evidence type="ECO:0000256" key="8">
    <source>
        <dbReference type="ARBA" id="ARBA00049020"/>
    </source>
</evidence>
<evidence type="ECO:0000313" key="11">
    <source>
        <dbReference type="EMBL" id="PSN89010.1"/>
    </source>
</evidence>
<comment type="catalytic activity">
    <reaction evidence="8">
        <text>2,5-diamino-6-(1-D-ribitylamino)pyrimidin-4(3H)-one 5'-phosphate + NADP(+) = 2,5-diamino-6-(1-D-ribosylamino)pyrimidin-4(3H)-one 5'-phosphate + NADPH + H(+)</text>
        <dbReference type="Rhea" id="RHEA:27278"/>
        <dbReference type="ChEBI" id="CHEBI:15378"/>
        <dbReference type="ChEBI" id="CHEBI:57783"/>
        <dbReference type="ChEBI" id="CHEBI:58349"/>
        <dbReference type="ChEBI" id="CHEBI:58890"/>
        <dbReference type="ChEBI" id="CHEBI:59545"/>
        <dbReference type="EC" id="1.1.1.302"/>
    </reaction>
</comment>
<evidence type="ECO:0000256" key="4">
    <source>
        <dbReference type="ARBA" id="ARBA00022619"/>
    </source>
</evidence>
<name>A0A2R6ARN5_9ARCH</name>